<dbReference type="Proteomes" id="UP000004995">
    <property type="component" value="Unassembled WGS sequence"/>
</dbReference>
<sequence>MKLQRYTYICMYVQLLGMPSGEYVLRGRPGVLHEQMPLCKACIVRINR</sequence>
<protein>
    <submittedName>
        <fullName evidence="1">Uncharacterized protein</fullName>
    </submittedName>
</protein>
<dbReference type="HOGENOM" id="CLU_3160936_0_0_1"/>
<dbReference type="EnsemblPlants" id="KQK98525">
    <property type="protein sequence ID" value="KQK98525"/>
    <property type="gene ID" value="SETIT_013004mg"/>
</dbReference>
<keyword evidence="2" id="KW-1185">Reference proteome</keyword>
<dbReference type="InParanoid" id="K3YFI6"/>
<reference evidence="1" key="2">
    <citation type="submission" date="2018-08" db="UniProtKB">
        <authorList>
            <consortium name="EnsemblPlants"/>
        </authorList>
    </citation>
    <scope>IDENTIFICATION</scope>
    <source>
        <strain evidence="1">Yugu1</strain>
    </source>
</reference>
<reference evidence="2" key="1">
    <citation type="journal article" date="2012" name="Nat. Biotechnol.">
        <title>Reference genome sequence of the model plant Setaria.</title>
        <authorList>
            <person name="Bennetzen J.L."/>
            <person name="Schmutz J."/>
            <person name="Wang H."/>
            <person name="Percifield R."/>
            <person name="Hawkins J."/>
            <person name="Pontaroli A.C."/>
            <person name="Estep M."/>
            <person name="Feng L."/>
            <person name="Vaughn J.N."/>
            <person name="Grimwood J."/>
            <person name="Jenkins J."/>
            <person name="Barry K."/>
            <person name="Lindquist E."/>
            <person name="Hellsten U."/>
            <person name="Deshpande S."/>
            <person name="Wang X."/>
            <person name="Wu X."/>
            <person name="Mitros T."/>
            <person name="Triplett J."/>
            <person name="Yang X."/>
            <person name="Ye C.Y."/>
            <person name="Mauro-Herrera M."/>
            <person name="Wang L."/>
            <person name="Li P."/>
            <person name="Sharma M."/>
            <person name="Sharma R."/>
            <person name="Ronald P.C."/>
            <person name="Panaud O."/>
            <person name="Kellogg E.A."/>
            <person name="Brutnell T.P."/>
            <person name="Doust A.N."/>
            <person name="Tuskan G.A."/>
            <person name="Rokhsar D."/>
            <person name="Devos K.M."/>
        </authorList>
    </citation>
    <scope>NUCLEOTIDE SEQUENCE [LARGE SCALE GENOMIC DNA]</scope>
    <source>
        <strain evidence="2">cv. Yugu1</strain>
    </source>
</reference>
<organism evidence="1 2">
    <name type="scientific">Setaria italica</name>
    <name type="common">Foxtail millet</name>
    <name type="synonym">Panicum italicum</name>
    <dbReference type="NCBI Taxonomy" id="4555"/>
    <lineage>
        <taxon>Eukaryota</taxon>
        <taxon>Viridiplantae</taxon>
        <taxon>Streptophyta</taxon>
        <taxon>Embryophyta</taxon>
        <taxon>Tracheophyta</taxon>
        <taxon>Spermatophyta</taxon>
        <taxon>Magnoliopsida</taxon>
        <taxon>Liliopsida</taxon>
        <taxon>Poales</taxon>
        <taxon>Poaceae</taxon>
        <taxon>PACMAD clade</taxon>
        <taxon>Panicoideae</taxon>
        <taxon>Panicodae</taxon>
        <taxon>Paniceae</taxon>
        <taxon>Cenchrinae</taxon>
        <taxon>Setaria</taxon>
    </lineage>
</organism>
<dbReference type="Gramene" id="KQK98525">
    <property type="protein sequence ID" value="KQK98525"/>
    <property type="gene ID" value="SETIT_013004mg"/>
</dbReference>
<accession>K3YFI6</accession>
<evidence type="ECO:0000313" key="2">
    <source>
        <dbReference type="Proteomes" id="UP000004995"/>
    </source>
</evidence>
<evidence type="ECO:0000313" key="1">
    <source>
        <dbReference type="EnsemblPlants" id="KQK98525"/>
    </source>
</evidence>
<proteinExistence type="predicted"/>
<name>K3YFI6_SETIT</name>
<dbReference type="EMBL" id="AGNK02004478">
    <property type="status" value="NOT_ANNOTATED_CDS"/>
    <property type="molecule type" value="Genomic_DNA"/>
</dbReference>
<dbReference type="AlphaFoldDB" id="K3YFI6"/>